<organism evidence="1 2">
    <name type="scientific">Sphagnum jensenii</name>
    <dbReference type="NCBI Taxonomy" id="128206"/>
    <lineage>
        <taxon>Eukaryota</taxon>
        <taxon>Viridiplantae</taxon>
        <taxon>Streptophyta</taxon>
        <taxon>Embryophyta</taxon>
        <taxon>Bryophyta</taxon>
        <taxon>Sphagnophytina</taxon>
        <taxon>Sphagnopsida</taxon>
        <taxon>Sphagnales</taxon>
        <taxon>Sphagnaceae</taxon>
        <taxon>Sphagnum</taxon>
    </lineage>
</organism>
<dbReference type="EMBL" id="OZ023719">
    <property type="protein sequence ID" value="CAK9869240.1"/>
    <property type="molecule type" value="Genomic_DNA"/>
</dbReference>
<accession>A0ABP1B2E5</accession>
<gene>
    <name evidence="1" type="ORF">CSSPJE1EN2_LOCUS11998</name>
</gene>
<reference evidence="1" key="1">
    <citation type="submission" date="2024-03" db="EMBL/GenBank/DDBJ databases">
        <authorList>
            <consortium name="ELIXIR-Norway"/>
            <consortium name="Elixir Norway"/>
        </authorList>
    </citation>
    <scope>NUCLEOTIDE SEQUENCE</scope>
</reference>
<name>A0ABP1B2E5_9BRYO</name>
<evidence type="ECO:0000313" key="1">
    <source>
        <dbReference type="EMBL" id="CAK9869240.1"/>
    </source>
</evidence>
<dbReference type="Proteomes" id="UP001497522">
    <property type="component" value="Chromosome 18"/>
</dbReference>
<evidence type="ECO:0000313" key="2">
    <source>
        <dbReference type="Proteomes" id="UP001497522"/>
    </source>
</evidence>
<proteinExistence type="predicted"/>
<keyword evidence="2" id="KW-1185">Reference proteome</keyword>
<protein>
    <submittedName>
        <fullName evidence="1">Uncharacterized protein</fullName>
    </submittedName>
</protein>
<sequence>MCGQEDKNVLLCTVLKAQATVLLYDQLTKEQEDLLLAADLGIISALCGARARGRGAGQSGREDEQCLGATLAGWGVQHERVVNTTLRVGSHWARGKGGLG</sequence>